<protein>
    <submittedName>
        <fullName evidence="3">Spore cortex-lytic enzyme</fullName>
    </submittedName>
</protein>
<feature type="domain" description="Cell wall hydrolase SleB" evidence="2">
    <location>
        <begin position="181"/>
        <end position="288"/>
    </location>
</feature>
<dbReference type="Gene3D" id="1.10.10.2520">
    <property type="entry name" value="Cell wall hydrolase SleB, domain 1"/>
    <property type="match status" value="1"/>
</dbReference>
<feature type="chain" id="PRO_5018137973" evidence="1">
    <location>
        <begin position="25"/>
        <end position="295"/>
    </location>
</feature>
<keyword evidence="4" id="KW-1185">Reference proteome</keyword>
<organism evidence="3 4">
    <name type="scientific">Pseudogemmobacter humi</name>
    <dbReference type="NCBI Taxonomy" id="2483812"/>
    <lineage>
        <taxon>Bacteria</taxon>
        <taxon>Pseudomonadati</taxon>
        <taxon>Pseudomonadota</taxon>
        <taxon>Alphaproteobacteria</taxon>
        <taxon>Rhodobacterales</taxon>
        <taxon>Paracoccaceae</taxon>
        <taxon>Pseudogemmobacter</taxon>
    </lineage>
</organism>
<dbReference type="RefSeq" id="WP_233352332.1">
    <property type="nucleotide sequence ID" value="NZ_UXAW01000098.1"/>
</dbReference>
<feature type="signal peptide" evidence="1">
    <location>
        <begin position="1"/>
        <end position="24"/>
    </location>
</feature>
<dbReference type="InterPro" id="IPR042047">
    <property type="entry name" value="SleB_dom1"/>
</dbReference>
<dbReference type="Proteomes" id="UP000277498">
    <property type="component" value="Unassembled WGS sequence"/>
</dbReference>
<dbReference type="AlphaFoldDB" id="A0A3P5XDP5"/>
<evidence type="ECO:0000313" key="3">
    <source>
        <dbReference type="EMBL" id="VDC32975.1"/>
    </source>
</evidence>
<evidence type="ECO:0000256" key="1">
    <source>
        <dbReference type="SAM" id="SignalP"/>
    </source>
</evidence>
<sequence length="295" mass="31509">MTRLGNTLAAGLTAAIAFTQAADADVTRSDRNDPKTAIADEMGLLLGNEKSRLNGLSDQALGTIASGPEKTGPEKTGPVKTVVKRTVVRKAADPAETASGTVTEVTDEKTGEKKIRRVIVKKSETPKAGFQLFGKKSPAPEAPAQTMTVRYDAGWLMAQPAPEGGQEWQCLTEAIYFESRGESLKGQFAVAEVILNRVESGLYPRSVCGVVKQRGGGGCQFSYTCNGSSTKMRDGYSREIAGRIASVMLNGAPRELTAGATHFHTRAVAPSWSKRFARTISIGSHLFYRQPGVRG</sequence>
<evidence type="ECO:0000313" key="4">
    <source>
        <dbReference type="Proteomes" id="UP000277498"/>
    </source>
</evidence>
<evidence type="ECO:0000259" key="2">
    <source>
        <dbReference type="Pfam" id="PF07486"/>
    </source>
</evidence>
<dbReference type="EMBL" id="UXAW01000098">
    <property type="protein sequence ID" value="VDC32975.1"/>
    <property type="molecule type" value="Genomic_DNA"/>
</dbReference>
<dbReference type="Pfam" id="PF07486">
    <property type="entry name" value="Hydrolase_2"/>
    <property type="match status" value="1"/>
</dbReference>
<dbReference type="InterPro" id="IPR011105">
    <property type="entry name" value="Cell_wall_hydrolase_SleB"/>
</dbReference>
<proteinExistence type="predicted"/>
<accession>A0A3P5XDP5</accession>
<dbReference type="GO" id="GO:0016787">
    <property type="term" value="F:hydrolase activity"/>
    <property type="evidence" value="ECO:0007669"/>
    <property type="project" value="InterPro"/>
</dbReference>
<name>A0A3P5XDP5_9RHOB</name>
<reference evidence="3 4" key="1">
    <citation type="submission" date="2018-11" db="EMBL/GenBank/DDBJ databases">
        <authorList>
            <person name="Criscuolo A."/>
        </authorList>
    </citation>
    <scope>NUCLEOTIDE SEQUENCE [LARGE SCALE GENOMIC DNA]</scope>
    <source>
        <strain evidence="3">ACIP111625</strain>
    </source>
</reference>
<keyword evidence="1" id="KW-0732">Signal</keyword>
<gene>
    <name evidence="3" type="primary">sleB</name>
    <name evidence="3" type="ORF">XINFAN_03527</name>
</gene>